<dbReference type="SUPFAM" id="SSF158544">
    <property type="entry name" value="GspK insert domain-like"/>
    <property type="match status" value="1"/>
</dbReference>
<dbReference type="Proteomes" id="UP000615989">
    <property type="component" value="Unassembled WGS sequence"/>
</dbReference>
<name>A0ABX1PL15_9RHOO</name>
<evidence type="ECO:0000256" key="5">
    <source>
        <dbReference type="ARBA" id="ARBA00022519"/>
    </source>
</evidence>
<dbReference type="PANTHER" id="PTHR38831:SF2">
    <property type="entry name" value="TYPE II SECRETION SYSTEM PROTEIN K"/>
    <property type="match status" value="1"/>
</dbReference>
<evidence type="ECO:0000256" key="9">
    <source>
        <dbReference type="ARBA" id="ARBA00023136"/>
    </source>
</evidence>
<evidence type="ECO:0000256" key="1">
    <source>
        <dbReference type="ARBA" id="ARBA00004533"/>
    </source>
</evidence>
<evidence type="ECO:0000256" key="8">
    <source>
        <dbReference type="ARBA" id="ARBA00022989"/>
    </source>
</evidence>
<proteinExistence type="inferred from homology"/>
<evidence type="ECO:0000259" key="11">
    <source>
        <dbReference type="Pfam" id="PF21687"/>
    </source>
</evidence>
<evidence type="ECO:0000256" key="2">
    <source>
        <dbReference type="ARBA" id="ARBA00007246"/>
    </source>
</evidence>
<keyword evidence="5" id="KW-0997">Cell inner membrane</keyword>
<gene>
    <name evidence="12" type="ORF">GO606_10820</name>
</gene>
<comment type="caution">
    <text evidence="12">The sequence shown here is derived from an EMBL/GenBank/DDBJ whole genome shotgun (WGS) entry which is preliminary data.</text>
</comment>
<feature type="transmembrane region" description="Helical" evidence="10">
    <location>
        <begin position="64"/>
        <end position="87"/>
    </location>
</feature>
<keyword evidence="6 10" id="KW-0812">Transmembrane</keyword>
<dbReference type="InterPro" id="IPR038072">
    <property type="entry name" value="GspK_central_sf"/>
</dbReference>
<protein>
    <recommendedName>
        <fullName evidence="11">T2SS protein K first SAM-like domain-containing protein</fullName>
    </recommendedName>
</protein>
<keyword evidence="8 10" id="KW-1133">Transmembrane helix</keyword>
<comment type="subcellular location">
    <subcellularLocation>
        <location evidence="1">Cell inner membrane</location>
    </subcellularLocation>
</comment>
<keyword evidence="4" id="KW-1003">Cell membrane</keyword>
<organism evidence="12 13">
    <name type="scientific">Aromatoleum anaerobium</name>
    <dbReference type="NCBI Taxonomy" id="182180"/>
    <lineage>
        <taxon>Bacteria</taxon>
        <taxon>Pseudomonadati</taxon>
        <taxon>Pseudomonadota</taxon>
        <taxon>Betaproteobacteria</taxon>
        <taxon>Rhodocyclales</taxon>
        <taxon>Rhodocyclaceae</taxon>
        <taxon>Aromatoleum</taxon>
    </lineage>
</organism>
<evidence type="ECO:0000256" key="10">
    <source>
        <dbReference type="SAM" id="Phobius"/>
    </source>
</evidence>
<dbReference type="InterPro" id="IPR005628">
    <property type="entry name" value="GspK"/>
</dbReference>
<dbReference type="InterPro" id="IPR049031">
    <property type="entry name" value="T2SSK_SAM-like_1st"/>
</dbReference>
<keyword evidence="3" id="KW-0813">Transport</keyword>
<reference evidence="12" key="1">
    <citation type="submission" date="2019-12" db="EMBL/GenBank/DDBJ databases">
        <title>Comparative genomics gives insights into the taxonomy of the Azoarcus-Aromatoleum group and reveals separate origins of nif in the plant-associated Azoarcus and non-plant-associated Aromatoleum sub-groups.</title>
        <authorList>
            <person name="Lafos M."/>
            <person name="Maluk M."/>
            <person name="Batista M."/>
            <person name="Junghare M."/>
            <person name="Carmona M."/>
            <person name="Faoro H."/>
            <person name="Cruz L.M."/>
            <person name="Battistoni F."/>
            <person name="De Souza E."/>
            <person name="Pedrosa F."/>
            <person name="Chen W.-M."/>
            <person name="Poole P.S."/>
            <person name="Dixon R.A."/>
            <person name="James E.K."/>
        </authorList>
    </citation>
    <scope>NUCLEOTIDE SEQUENCE</scope>
    <source>
        <strain evidence="12">LuFRes1</strain>
    </source>
</reference>
<evidence type="ECO:0000256" key="6">
    <source>
        <dbReference type="ARBA" id="ARBA00022692"/>
    </source>
</evidence>
<keyword evidence="7" id="KW-0653">Protein transport</keyword>
<evidence type="ECO:0000256" key="4">
    <source>
        <dbReference type="ARBA" id="ARBA00022475"/>
    </source>
</evidence>
<evidence type="ECO:0000313" key="13">
    <source>
        <dbReference type="Proteomes" id="UP000615989"/>
    </source>
</evidence>
<sequence length="361" mass="38501">MGAKVEQRTTDSQTNEGFRSSIRTLLARADLSASVAVSMSRSVHRMLSHGVRGKGMSARVERGVALVAVLWITAALAILVSGMTLAARVDIRLAAQHLESARASALLDGALRLAAAELVASPPRNVAPAYMRHEIDGVSIRTEIVRASGFISLNDAPESLLVDLFKYGADLPDEQAVSLAQRVIDWRDADDEALPYGAEHDQYVAGGAASLPRNEDFIRPGDLSQVLGIADAVHDKIADLITITKGGAGAVNPLVAPPGVLRVLARGDASLVQRILEERAGGEGAHPDFSAIDRRHVSEWFANDYRLAARIETGSGSGWTRTAWISATAPAAAQNPLPWTWLHAEPARRSSDHDDINGDSP</sequence>
<feature type="domain" description="T2SS protein K first SAM-like" evidence="11">
    <location>
        <begin position="170"/>
        <end position="243"/>
    </location>
</feature>
<dbReference type="Gene3D" id="1.10.40.60">
    <property type="entry name" value="EpsJ-like"/>
    <property type="match status" value="1"/>
</dbReference>
<dbReference type="Pfam" id="PF21687">
    <property type="entry name" value="T2SSK_1st"/>
    <property type="match status" value="1"/>
</dbReference>
<comment type="similarity">
    <text evidence="2">Belongs to the GSP K family.</text>
</comment>
<dbReference type="RefSeq" id="WP_169118576.1">
    <property type="nucleotide sequence ID" value="NZ_WTVG02000040.1"/>
</dbReference>
<accession>A0ABX1PL15</accession>
<keyword evidence="9 10" id="KW-0472">Membrane</keyword>
<evidence type="ECO:0000256" key="3">
    <source>
        <dbReference type="ARBA" id="ARBA00022448"/>
    </source>
</evidence>
<dbReference type="PANTHER" id="PTHR38831">
    <property type="entry name" value="TYPE II SECRETION SYSTEM PROTEIN K"/>
    <property type="match status" value="1"/>
</dbReference>
<evidence type="ECO:0000256" key="7">
    <source>
        <dbReference type="ARBA" id="ARBA00022927"/>
    </source>
</evidence>
<keyword evidence="13" id="KW-1185">Reference proteome</keyword>
<dbReference type="EMBL" id="WTVG01000027">
    <property type="protein sequence ID" value="NMG25209.1"/>
    <property type="molecule type" value="Genomic_DNA"/>
</dbReference>
<evidence type="ECO:0000313" key="12">
    <source>
        <dbReference type="EMBL" id="NMG25209.1"/>
    </source>
</evidence>